<evidence type="ECO:0008006" key="6">
    <source>
        <dbReference type="Google" id="ProtNLM"/>
    </source>
</evidence>
<gene>
    <name evidence="4" type="ORF">Glove_522g49</name>
</gene>
<evidence type="ECO:0000313" key="5">
    <source>
        <dbReference type="Proteomes" id="UP000266861"/>
    </source>
</evidence>
<dbReference type="PANTHER" id="PTHR13318">
    <property type="entry name" value="PARTNER OF PAIRED, ISOFORM B-RELATED"/>
    <property type="match status" value="1"/>
</dbReference>
<dbReference type="GO" id="GO:0019005">
    <property type="term" value="C:SCF ubiquitin ligase complex"/>
    <property type="evidence" value="ECO:0007669"/>
    <property type="project" value="TreeGrafter"/>
</dbReference>
<proteinExistence type="predicted"/>
<feature type="compositionally biased region" description="Low complexity" evidence="2">
    <location>
        <begin position="369"/>
        <end position="381"/>
    </location>
</feature>
<dbReference type="SUPFAM" id="SSF52047">
    <property type="entry name" value="RNI-like"/>
    <property type="match status" value="1"/>
</dbReference>
<feature type="region of interest" description="Disordered" evidence="2">
    <location>
        <begin position="358"/>
        <end position="381"/>
    </location>
</feature>
<feature type="transmembrane region" description="Helical" evidence="3">
    <location>
        <begin position="502"/>
        <end position="521"/>
    </location>
</feature>
<feature type="region of interest" description="Disordered" evidence="2">
    <location>
        <begin position="216"/>
        <end position="238"/>
    </location>
</feature>
<dbReference type="GO" id="GO:0031146">
    <property type="term" value="P:SCF-dependent proteasomal ubiquitin-dependent protein catabolic process"/>
    <property type="evidence" value="ECO:0007669"/>
    <property type="project" value="TreeGrafter"/>
</dbReference>
<dbReference type="OrthoDB" id="550575at2759"/>
<dbReference type="InterPro" id="IPR006553">
    <property type="entry name" value="Leu-rich_rpt_Cys-con_subtyp"/>
</dbReference>
<evidence type="ECO:0000256" key="2">
    <source>
        <dbReference type="SAM" id="MobiDB-lite"/>
    </source>
</evidence>
<comment type="caution">
    <text evidence="4">The sequence shown here is derived from an EMBL/GenBank/DDBJ whole genome shotgun (WGS) entry which is preliminary data.</text>
</comment>
<keyword evidence="3" id="KW-0472">Membrane</keyword>
<evidence type="ECO:0000256" key="1">
    <source>
        <dbReference type="SAM" id="Coils"/>
    </source>
</evidence>
<dbReference type="Gene3D" id="1.20.5.1700">
    <property type="match status" value="1"/>
</dbReference>
<dbReference type="Proteomes" id="UP000266861">
    <property type="component" value="Unassembled WGS sequence"/>
</dbReference>
<feature type="coiled-coil region" evidence="1">
    <location>
        <begin position="57"/>
        <end position="175"/>
    </location>
</feature>
<organism evidence="4 5">
    <name type="scientific">Diversispora epigaea</name>
    <dbReference type="NCBI Taxonomy" id="1348612"/>
    <lineage>
        <taxon>Eukaryota</taxon>
        <taxon>Fungi</taxon>
        <taxon>Fungi incertae sedis</taxon>
        <taxon>Mucoromycota</taxon>
        <taxon>Glomeromycotina</taxon>
        <taxon>Glomeromycetes</taxon>
        <taxon>Diversisporales</taxon>
        <taxon>Diversisporaceae</taxon>
        <taxon>Diversispora</taxon>
    </lineage>
</organism>
<keyword evidence="1" id="KW-0175">Coiled coil</keyword>
<feature type="compositionally biased region" description="Low complexity" evidence="2">
    <location>
        <begin position="227"/>
        <end position="238"/>
    </location>
</feature>
<keyword evidence="3" id="KW-0812">Transmembrane</keyword>
<accession>A0A397GHT9</accession>
<protein>
    <recommendedName>
        <fullName evidence="6">F-box domain-containing protein</fullName>
    </recommendedName>
</protein>
<keyword evidence="3" id="KW-1133">Transmembrane helix</keyword>
<dbReference type="AlphaFoldDB" id="A0A397GHT9"/>
<dbReference type="Gene3D" id="3.80.10.10">
    <property type="entry name" value="Ribonuclease Inhibitor"/>
    <property type="match status" value="1"/>
</dbReference>
<sequence>MASVHTLYSEPTNAKKFQGCGYKLDSTRECELKSQRNELLLETEYFANKCSEFRNAKVLAEARSDMLNKELEKKNDKILSFQEEIDQLINAKNKGDSNIKQFKKEIKQLKKEIKRFKKEIIELQNKNTNLISQDTLKELSLTGYRTKYYAKMEEANSLQSKIKLLEEKLISACEDVSKKEFDILSLNSKINELDQQKSKNMTSILSNQVEILSKPIIGGDDEKNTQSEEQSSISNSSNISADNNLSQYLYVKKNMEKNKIDINYVSELPKVDTPISVHEEVVSSTPEFSKTDISPDDIHISSDMPLSIPKSVTSYLAQRENSEASIKTHNTPSLIESHPQIPIEGIGAMRSKILSKPIIGGDDEKNTQSEEQSSISNSSNISADNNLSQYLYVKKNMEKNKIDINYVSELPKVDTPISVHEEVVSSTPEFSKTDISPDDIHISSDMPLSIPKSVTSYLAQRENSEPSIKTHNTPSLIESHPQIPIEGIEAIPIVASGLMSPLSAYILLILLFIAVIWFVVLRRELSIEINMTYPFIIPELLENIFSFLAKDKALYPTLFVNHLWYHCSAPILWRRIEFSVEGYRQNQCGKNTSGPLYWRLMKIKRVMCGKTKHLYCSKMVYLKLAGLKISDTLLSAILRLCPNIHTLILDRSYGFSNIPIIEIARCCPKLLHLSFDACKAITDRCISEIVRSCLKLEYIHFASICSLNVTGASVIEIAQFCPNLIYLNLSSHHHIKDISFCAIARSCVNLRHLDLSSNYYMTDDAVCDIVRSCANIQYLILHLLDVGDCWRISKESIHFLLSKKPTLDIILDKQKTNIRYNIRYVK</sequence>
<dbReference type="STRING" id="1348612.A0A397GHT9"/>
<dbReference type="InterPro" id="IPR032675">
    <property type="entry name" value="LRR_dom_sf"/>
</dbReference>
<name>A0A397GHT9_9GLOM</name>
<keyword evidence="5" id="KW-1185">Reference proteome</keyword>
<reference evidence="4 5" key="1">
    <citation type="submission" date="2018-08" db="EMBL/GenBank/DDBJ databases">
        <title>Genome and evolution of the arbuscular mycorrhizal fungus Diversispora epigaea (formerly Glomus versiforme) and its bacterial endosymbionts.</title>
        <authorList>
            <person name="Sun X."/>
            <person name="Fei Z."/>
            <person name="Harrison M."/>
        </authorList>
    </citation>
    <scope>NUCLEOTIDE SEQUENCE [LARGE SCALE GENOMIC DNA]</scope>
    <source>
        <strain evidence="4 5">IT104</strain>
    </source>
</reference>
<dbReference type="SMART" id="SM00367">
    <property type="entry name" value="LRR_CC"/>
    <property type="match status" value="6"/>
</dbReference>
<dbReference type="PANTHER" id="PTHR13318:SF190">
    <property type="entry name" value="PARTNER OF PAIRED, ISOFORM B"/>
    <property type="match status" value="1"/>
</dbReference>
<evidence type="ECO:0000313" key="4">
    <source>
        <dbReference type="EMBL" id="RHZ49324.1"/>
    </source>
</evidence>
<evidence type="ECO:0000256" key="3">
    <source>
        <dbReference type="SAM" id="Phobius"/>
    </source>
</evidence>
<dbReference type="EMBL" id="PQFF01000451">
    <property type="protein sequence ID" value="RHZ49324.1"/>
    <property type="molecule type" value="Genomic_DNA"/>
</dbReference>